<feature type="domain" description="RecF/RecN/SMC N-terminal" evidence="15">
    <location>
        <begin position="2"/>
        <end position="372"/>
    </location>
</feature>
<dbReference type="InterPro" id="IPR003395">
    <property type="entry name" value="RecF/RecN/SMC_N"/>
</dbReference>
<dbReference type="SUPFAM" id="SSF52540">
    <property type="entry name" value="P-loop containing nucleoside triphosphate hydrolases"/>
    <property type="match status" value="1"/>
</dbReference>
<organism evidence="16 17">
    <name type="scientific">Bifidobacterium scaligerum</name>
    <dbReference type="NCBI Taxonomy" id="2052656"/>
    <lineage>
        <taxon>Bacteria</taxon>
        <taxon>Bacillati</taxon>
        <taxon>Actinomycetota</taxon>
        <taxon>Actinomycetes</taxon>
        <taxon>Bifidobacteriales</taxon>
        <taxon>Bifidobacteriaceae</taxon>
        <taxon>Bifidobacterium</taxon>
    </lineage>
</organism>
<keyword evidence="8 13" id="KW-0067">ATP-binding</keyword>
<proteinExistence type="inferred from homology"/>
<evidence type="ECO:0000259" key="15">
    <source>
        <dbReference type="Pfam" id="PF02463"/>
    </source>
</evidence>
<keyword evidence="7 13" id="KW-0227">DNA damage</keyword>
<dbReference type="GO" id="GO:0006302">
    <property type="term" value="P:double-strand break repair"/>
    <property type="evidence" value="ECO:0007669"/>
    <property type="project" value="TreeGrafter"/>
</dbReference>
<sequence>MYISRLALDHYRSWSQVVVDFVPGVNILVGRNGLGKTNLVEAVEVLSTGTSHRVSSTLPLIERGESTATIRANVMDGRADGFADGRVDGHTDSDTGDRTREQATTYEASIHARGANRARVNSGASVYLRDIVGRIPSVAFTPEDQRLVSGDPASRRGFLNQAAALLEPDYMATLQQLTRIGRQRAALLKQLGAAANTGQPMDATLSGLEIWTGQFIETGVALTRMRNRVVNRLAGPFSAIYADLAGGGEPVRLNYAPSFDEVLLYGDNPHPHISEHFQRIYPGEVARGVNLIGPQRDDLELTLSGCPAREFASNGEMWTMALALKMALFRVVRETLAINPIVILDDVFAQLDDHRRTQILEFAGRQDQVLITVASLGDVPALPSREKAYVIDVSTLAGVRDGNVAGASGDGTSGIGTASSSTDAGADAAFAEAMAAVVRARQRRSGESGTDDVPAETSASISTSIAAESTEERS</sequence>
<evidence type="ECO:0000256" key="10">
    <source>
        <dbReference type="ARBA" id="ARBA00023204"/>
    </source>
</evidence>
<evidence type="ECO:0000313" key="17">
    <source>
        <dbReference type="Proteomes" id="UP000228755"/>
    </source>
</evidence>
<evidence type="ECO:0000256" key="5">
    <source>
        <dbReference type="ARBA" id="ARBA00022705"/>
    </source>
</evidence>
<dbReference type="InterPro" id="IPR001238">
    <property type="entry name" value="DNA-binding_RecF"/>
</dbReference>
<evidence type="ECO:0000256" key="4">
    <source>
        <dbReference type="ARBA" id="ARBA00022490"/>
    </source>
</evidence>
<dbReference type="EMBL" id="PGLQ01000011">
    <property type="protein sequence ID" value="PJM78290.1"/>
    <property type="molecule type" value="Genomic_DNA"/>
</dbReference>
<keyword evidence="4 13" id="KW-0963">Cytoplasm</keyword>
<comment type="similarity">
    <text evidence="2 13">Belongs to the RecF family.</text>
</comment>
<dbReference type="GO" id="GO:0000731">
    <property type="term" value="P:DNA synthesis involved in DNA repair"/>
    <property type="evidence" value="ECO:0007669"/>
    <property type="project" value="TreeGrafter"/>
</dbReference>
<dbReference type="GO" id="GO:0003697">
    <property type="term" value="F:single-stranded DNA binding"/>
    <property type="evidence" value="ECO:0007669"/>
    <property type="project" value="UniProtKB-UniRule"/>
</dbReference>
<evidence type="ECO:0000256" key="12">
    <source>
        <dbReference type="ARBA" id="ARBA00025401"/>
    </source>
</evidence>
<name>A0A2M9HN95_9BIFI</name>
<dbReference type="AlphaFoldDB" id="A0A2M9HN95"/>
<evidence type="ECO:0000256" key="3">
    <source>
        <dbReference type="ARBA" id="ARBA00020170"/>
    </source>
</evidence>
<evidence type="ECO:0000313" key="16">
    <source>
        <dbReference type="EMBL" id="PJM78290.1"/>
    </source>
</evidence>
<accession>A0A2M9HN95</accession>
<dbReference type="InterPro" id="IPR042174">
    <property type="entry name" value="RecF_2"/>
</dbReference>
<keyword evidence="17" id="KW-1185">Reference proteome</keyword>
<evidence type="ECO:0000256" key="2">
    <source>
        <dbReference type="ARBA" id="ARBA00008016"/>
    </source>
</evidence>
<dbReference type="Gene3D" id="1.20.1050.90">
    <property type="entry name" value="RecF/RecN/SMC, N-terminal domain"/>
    <property type="match status" value="1"/>
</dbReference>
<dbReference type="OrthoDB" id="9803889at2"/>
<dbReference type="GO" id="GO:0005737">
    <property type="term" value="C:cytoplasm"/>
    <property type="evidence" value="ECO:0007669"/>
    <property type="project" value="UniProtKB-SubCell"/>
</dbReference>
<reference evidence="16 17" key="1">
    <citation type="submission" date="2017-11" db="EMBL/GenBank/DDBJ databases">
        <title>Draft genome sequences of strains TRE 1, TRE D, TRE H and TRI 7, isolated from tamarins, belonging to four potential novel Bifidobacterium species.</title>
        <authorList>
            <person name="Mattarelli P."/>
            <person name="Modesto M."/>
            <person name="Bonetti A."/>
            <person name="Puglisi E."/>
            <person name="Morelli L."/>
        </authorList>
    </citation>
    <scope>NUCLEOTIDE SEQUENCE [LARGE SCALE GENOMIC DNA]</scope>
    <source>
        <strain evidence="17">TRED</strain>
    </source>
</reference>
<dbReference type="GO" id="GO:0006260">
    <property type="term" value="P:DNA replication"/>
    <property type="evidence" value="ECO:0007669"/>
    <property type="project" value="UniProtKB-UniRule"/>
</dbReference>
<protein>
    <recommendedName>
        <fullName evidence="3 13">DNA replication and repair protein RecF</fullName>
    </recommendedName>
</protein>
<evidence type="ECO:0000256" key="13">
    <source>
        <dbReference type="HAMAP-Rule" id="MF_00365"/>
    </source>
</evidence>
<feature type="compositionally biased region" description="Low complexity" evidence="14">
    <location>
        <begin position="455"/>
        <end position="468"/>
    </location>
</feature>
<dbReference type="NCBIfam" id="TIGR00611">
    <property type="entry name" value="recf"/>
    <property type="match status" value="1"/>
</dbReference>
<feature type="region of interest" description="Disordered" evidence="14">
    <location>
        <begin position="440"/>
        <end position="474"/>
    </location>
</feature>
<evidence type="ECO:0000256" key="14">
    <source>
        <dbReference type="SAM" id="MobiDB-lite"/>
    </source>
</evidence>
<comment type="caution">
    <text evidence="16">The sequence shown here is derived from an EMBL/GenBank/DDBJ whole genome shotgun (WGS) entry which is preliminary data.</text>
</comment>
<keyword evidence="10 13" id="KW-0234">DNA repair</keyword>
<dbReference type="Gene3D" id="3.40.50.300">
    <property type="entry name" value="P-loop containing nucleotide triphosphate hydrolases"/>
    <property type="match status" value="1"/>
</dbReference>
<dbReference type="GO" id="GO:0005524">
    <property type="term" value="F:ATP binding"/>
    <property type="evidence" value="ECO:0007669"/>
    <property type="project" value="UniProtKB-UniRule"/>
</dbReference>
<dbReference type="GO" id="GO:0009432">
    <property type="term" value="P:SOS response"/>
    <property type="evidence" value="ECO:0007669"/>
    <property type="project" value="UniProtKB-UniRule"/>
</dbReference>
<keyword evidence="9 13" id="KW-0238">DNA-binding</keyword>
<dbReference type="InterPro" id="IPR018078">
    <property type="entry name" value="DNA-binding_RecF_CS"/>
</dbReference>
<dbReference type="PANTHER" id="PTHR32182">
    <property type="entry name" value="DNA REPLICATION AND REPAIR PROTEIN RECF"/>
    <property type="match status" value="1"/>
</dbReference>
<evidence type="ECO:0000256" key="6">
    <source>
        <dbReference type="ARBA" id="ARBA00022741"/>
    </source>
</evidence>
<comment type="function">
    <text evidence="12 13">The RecF protein is involved in DNA metabolism; it is required for DNA replication and normal SOS inducibility. RecF binds preferentially to single-stranded, linear DNA. It also seems to bind ATP.</text>
</comment>
<dbReference type="HAMAP" id="MF_00365">
    <property type="entry name" value="RecF"/>
    <property type="match status" value="1"/>
</dbReference>
<dbReference type="InterPro" id="IPR027417">
    <property type="entry name" value="P-loop_NTPase"/>
</dbReference>
<evidence type="ECO:0000256" key="1">
    <source>
        <dbReference type="ARBA" id="ARBA00004496"/>
    </source>
</evidence>
<comment type="subcellular location">
    <subcellularLocation>
        <location evidence="1 13">Cytoplasm</location>
    </subcellularLocation>
</comment>
<evidence type="ECO:0000256" key="7">
    <source>
        <dbReference type="ARBA" id="ARBA00022763"/>
    </source>
</evidence>
<evidence type="ECO:0000256" key="11">
    <source>
        <dbReference type="ARBA" id="ARBA00023236"/>
    </source>
</evidence>
<gene>
    <name evidence="13" type="primary">recF</name>
    <name evidence="16" type="ORF">CUU80_10010</name>
</gene>
<dbReference type="PROSITE" id="PS00617">
    <property type="entry name" value="RECF_1"/>
    <property type="match status" value="1"/>
</dbReference>
<dbReference type="PANTHER" id="PTHR32182:SF0">
    <property type="entry name" value="DNA REPLICATION AND REPAIR PROTEIN RECF"/>
    <property type="match status" value="1"/>
</dbReference>
<dbReference type="Pfam" id="PF02463">
    <property type="entry name" value="SMC_N"/>
    <property type="match status" value="1"/>
</dbReference>
<evidence type="ECO:0000256" key="8">
    <source>
        <dbReference type="ARBA" id="ARBA00022840"/>
    </source>
</evidence>
<keyword evidence="11 13" id="KW-0742">SOS response</keyword>
<evidence type="ECO:0000256" key="9">
    <source>
        <dbReference type="ARBA" id="ARBA00023125"/>
    </source>
</evidence>
<keyword evidence="5 13" id="KW-0235">DNA replication</keyword>
<dbReference type="Proteomes" id="UP000228755">
    <property type="component" value="Unassembled WGS sequence"/>
</dbReference>
<keyword evidence="6 13" id="KW-0547">Nucleotide-binding</keyword>
<feature type="binding site" evidence="13">
    <location>
        <begin position="30"/>
        <end position="37"/>
    </location>
    <ligand>
        <name>ATP</name>
        <dbReference type="ChEBI" id="CHEBI:30616"/>
    </ligand>
</feature>